<keyword evidence="6" id="KW-0276">Fatty acid metabolism</keyword>
<comment type="subunit">
    <text evidence="3">Homodimer.</text>
</comment>
<dbReference type="EMBL" id="JAVRFD010000002">
    <property type="protein sequence ID" value="MDT0542571.1"/>
    <property type="molecule type" value="Genomic_DNA"/>
</dbReference>
<dbReference type="SUPFAM" id="SSF47240">
    <property type="entry name" value="Ferritin-like"/>
    <property type="match status" value="1"/>
</dbReference>
<keyword evidence="12" id="KW-1185">Reference proteome</keyword>
<evidence type="ECO:0000256" key="7">
    <source>
        <dbReference type="ARBA" id="ARBA00023002"/>
    </source>
</evidence>
<keyword evidence="10" id="KW-0275">Fatty acid biosynthesis</keyword>
<dbReference type="InterPro" id="IPR005067">
    <property type="entry name" value="Fatty_acid_desaturase-2"/>
</dbReference>
<evidence type="ECO:0000256" key="2">
    <source>
        <dbReference type="ARBA" id="ARBA00008749"/>
    </source>
</evidence>
<evidence type="ECO:0000256" key="3">
    <source>
        <dbReference type="ARBA" id="ARBA00011738"/>
    </source>
</evidence>
<dbReference type="InterPro" id="IPR009078">
    <property type="entry name" value="Ferritin-like_SF"/>
</dbReference>
<dbReference type="Gene3D" id="1.10.620.20">
    <property type="entry name" value="Ribonucleotide Reductase, subunit A"/>
    <property type="match status" value="1"/>
</dbReference>
<comment type="caution">
    <text evidence="11">The sequence shown here is derived from an EMBL/GenBank/DDBJ whole genome shotgun (WGS) entry which is preliminary data.</text>
</comment>
<reference evidence="11" key="1">
    <citation type="submission" date="2024-05" db="EMBL/GenBank/DDBJ databases">
        <title>30 novel species of actinomycetes from the DSMZ collection.</title>
        <authorList>
            <person name="Nouioui I."/>
        </authorList>
    </citation>
    <scope>NUCLEOTIDE SEQUENCE</scope>
    <source>
        <strain evidence="11">DSM 41529</strain>
    </source>
</reference>
<name>A0ABU2X9I4_9ACTN</name>
<keyword evidence="8" id="KW-0408">Iron</keyword>
<gene>
    <name evidence="11" type="ORF">RND15_07560</name>
</gene>
<dbReference type="RefSeq" id="WP_311722898.1">
    <property type="nucleotide sequence ID" value="NZ_JAVRFD010000002.1"/>
</dbReference>
<accession>A0ABU2X9I4</accession>
<evidence type="ECO:0000256" key="9">
    <source>
        <dbReference type="ARBA" id="ARBA00023098"/>
    </source>
</evidence>
<evidence type="ECO:0000313" key="12">
    <source>
        <dbReference type="Proteomes" id="UP001180754"/>
    </source>
</evidence>
<dbReference type="PANTHER" id="PTHR31155:SF9">
    <property type="entry name" value="STEAROYL-[ACYL-CARRIER-PROTEIN] 9-DESATURASE 7, CHLOROPLASTIC"/>
    <property type="match status" value="1"/>
</dbReference>
<evidence type="ECO:0000256" key="10">
    <source>
        <dbReference type="ARBA" id="ARBA00023160"/>
    </source>
</evidence>
<proteinExistence type="inferred from homology"/>
<evidence type="ECO:0000313" key="11">
    <source>
        <dbReference type="EMBL" id="MDT0542571.1"/>
    </source>
</evidence>
<comment type="cofactor">
    <cofactor evidence="1">
        <name>Fe(2+)</name>
        <dbReference type="ChEBI" id="CHEBI:29033"/>
    </cofactor>
</comment>
<sequence length="277" mass="33057">MDLLSEETLYRQYMEFFELAERRRRWSVFDDIPWDKWHEQNQDESLAQCAETFLGVEMYLPDYVSEGLNLVRESFGQAWFQVNWGYEESKHALALKEFLLRSGQRTEEQIREFESKVLSRRWTMPFSTPRRMFVYGAIQEKTTWMSYRQQLNRARDLGDPVMAEVCRYIARDEAAHADFYRRTLQACLQEDYEGTLKDIAHVVKEFKMPAYDLLPDYDKRLAVMQVIGIDREVFFRDVLMPTLKKVGVSRRDLVRARGQLRREGQEHPERQAHGEDA</sequence>
<keyword evidence="9" id="KW-0443">Lipid metabolism</keyword>
<evidence type="ECO:0000256" key="8">
    <source>
        <dbReference type="ARBA" id="ARBA00023004"/>
    </source>
</evidence>
<evidence type="ECO:0000256" key="1">
    <source>
        <dbReference type="ARBA" id="ARBA00001954"/>
    </source>
</evidence>
<comment type="similarity">
    <text evidence="2">Belongs to the fatty acid desaturase type 2 family.</text>
</comment>
<dbReference type="PANTHER" id="PTHR31155">
    <property type="entry name" value="ACYL- ACYL-CARRIER-PROTEIN DESATURASE-RELATED"/>
    <property type="match status" value="1"/>
</dbReference>
<evidence type="ECO:0000256" key="4">
    <source>
        <dbReference type="ARBA" id="ARBA00022516"/>
    </source>
</evidence>
<keyword evidence="7 11" id="KW-0560">Oxidoreductase</keyword>
<evidence type="ECO:0000256" key="5">
    <source>
        <dbReference type="ARBA" id="ARBA00022723"/>
    </source>
</evidence>
<evidence type="ECO:0000256" key="6">
    <source>
        <dbReference type="ARBA" id="ARBA00022832"/>
    </source>
</evidence>
<keyword evidence="5" id="KW-0479">Metal-binding</keyword>
<dbReference type="GO" id="GO:0045300">
    <property type="term" value="F:stearoyl-[ACP] desaturase activity"/>
    <property type="evidence" value="ECO:0007669"/>
    <property type="project" value="UniProtKB-EC"/>
</dbReference>
<keyword evidence="4" id="KW-0444">Lipid biosynthesis</keyword>
<dbReference type="Proteomes" id="UP001180754">
    <property type="component" value="Unassembled WGS sequence"/>
</dbReference>
<dbReference type="InterPro" id="IPR012348">
    <property type="entry name" value="RNR-like"/>
</dbReference>
<protein>
    <submittedName>
        <fullName evidence="11">Acyl-ACP desaturase</fullName>
        <ecNumber evidence="11">1.14.19.2</ecNumber>
    </submittedName>
</protein>
<dbReference type="Pfam" id="PF03405">
    <property type="entry name" value="FA_desaturase_2"/>
    <property type="match status" value="1"/>
</dbReference>
<organism evidence="11 12">
    <name type="scientific">Streptomyces lonegramiae</name>
    <dbReference type="NCBI Taxonomy" id="3075524"/>
    <lineage>
        <taxon>Bacteria</taxon>
        <taxon>Bacillati</taxon>
        <taxon>Actinomycetota</taxon>
        <taxon>Actinomycetes</taxon>
        <taxon>Kitasatosporales</taxon>
        <taxon>Streptomycetaceae</taxon>
        <taxon>Streptomyces</taxon>
    </lineage>
</organism>
<dbReference type="EC" id="1.14.19.2" evidence="11"/>